<name>A0ABW3WDF6_9RHOO</name>
<keyword evidence="3" id="KW-0732">Signal</keyword>
<dbReference type="EMBL" id="JBHTMC010000021">
    <property type="protein sequence ID" value="MFD1264017.1"/>
    <property type="molecule type" value="Genomic_DNA"/>
</dbReference>
<keyword evidence="2" id="KW-0472">Membrane</keyword>
<feature type="chain" id="PRO_5046322398" evidence="3">
    <location>
        <begin position="23"/>
        <end position="111"/>
    </location>
</feature>
<evidence type="ECO:0000256" key="2">
    <source>
        <dbReference type="SAM" id="Phobius"/>
    </source>
</evidence>
<feature type="compositionally biased region" description="Polar residues" evidence="1">
    <location>
        <begin position="31"/>
        <end position="43"/>
    </location>
</feature>
<comment type="caution">
    <text evidence="4">The sequence shown here is derived from an EMBL/GenBank/DDBJ whole genome shotgun (WGS) entry which is preliminary data.</text>
</comment>
<dbReference type="Proteomes" id="UP001597158">
    <property type="component" value="Unassembled WGS sequence"/>
</dbReference>
<feature type="signal peptide" evidence="3">
    <location>
        <begin position="1"/>
        <end position="22"/>
    </location>
</feature>
<keyword evidence="2" id="KW-1133">Transmembrane helix</keyword>
<feature type="region of interest" description="Disordered" evidence="1">
    <location>
        <begin position="25"/>
        <end position="53"/>
    </location>
</feature>
<proteinExistence type="predicted"/>
<protein>
    <submittedName>
        <fullName evidence="4">Uncharacterized protein</fullName>
    </submittedName>
</protein>
<feature type="transmembrane region" description="Helical" evidence="2">
    <location>
        <begin position="62"/>
        <end position="83"/>
    </location>
</feature>
<keyword evidence="5" id="KW-1185">Reference proteome</keyword>
<dbReference type="RefSeq" id="WP_002936783.1">
    <property type="nucleotide sequence ID" value="NZ_JARQZE010000029.1"/>
</dbReference>
<evidence type="ECO:0000313" key="5">
    <source>
        <dbReference type="Proteomes" id="UP001597158"/>
    </source>
</evidence>
<sequence length="111" mass="11481">MKRVAVIVLGIWVCLSAGVVRAETPPEPAARTSTQVPVQQSGQETKDGVGAMQASPDNRASLLSIVLVAGVMIVVGRAAIAFAKNKMDAELLAAKAQADLDQADRDAQAKG</sequence>
<evidence type="ECO:0000313" key="4">
    <source>
        <dbReference type="EMBL" id="MFD1264017.1"/>
    </source>
</evidence>
<gene>
    <name evidence="4" type="ORF">ACFQ4M_10520</name>
</gene>
<organism evidence="4 5">
    <name type="scientific">Thauera mechernichensis</name>
    <dbReference type="NCBI Taxonomy" id="82788"/>
    <lineage>
        <taxon>Bacteria</taxon>
        <taxon>Pseudomonadati</taxon>
        <taxon>Pseudomonadota</taxon>
        <taxon>Betaproteobacteria</taxon>
        <taxon>Rhodocyclales</taxon>
        <taxon>Zoogloeaceae</taxon>
        <taxon>Thauera</taxon>
    </lineage>
</organism>
<reference evidence="5" key="1">
    <citation type="journal article" date="2019" name="Int. J. Syst. Evol. Microbiol.">
        <title>The Global Catalogue of Microorganisms (GCM) 10K type strain sequencing project: providing services to taxonomists for standard genome sequencing and annotation.</title>
        <authorList>
            <consortium name="The Broad Institute Genomics Platform"/>
            <consortium name="The Broad Institute Genome Sequencing Center for Infectious Disease"/>
            <person name="Wu L."/>
            <person name="Ma J."/>
        </authorList>
    </citation>
    <scope>NUCLEOTIDE SEQUENCE [LARGE SCALE GENOMIC DNA]</scope>
    <source>
        <strain evidence="5">CCUG 48884</strain>
    </source>
</reference>
<evidence type="ECO:0000256" key="1">
    <source>
        <dbReference type="SAM" id="MobiDB-lite"/>
    </source>
</evidence>
<evidence type="ECO:0000256" key="3">
    <source>
        <dbReference type="SAM" id="SignalP"/>
    </source>
</evidence>
<accession>A0ABW3WDF6</accession>
<keyword evidence="2" id="KW-0812">Transmembrane</keyword>